<dbReference type="PANTHER" id="PTHR36832">
    <property type="entry name" value="SLR1174 PROTEIN-RELATED"/>
    <property type="match status" value="1"/>
</dbReference>
<feature type="transmembrane region" description="Helical" evidence="1">
    <location>
        <begin position="92"/>
        <end position="116"/>
    </location>
</feature>
<name>A0A1C3E6C4_9PLAN</name>
<protein>
    <submittedName>
        <fullName evidence="2">ABC transporter permease</fullName>
    </submittedName>
</protein>
<sequence>MSLPTTNSGAIPASVQAHERSWSAEWLAQWRLRWFILRTSIEERLAYRGDFAFATLIRFLPIITQIFLWSAIFDAQSANDSRKINTYTYADMVAYFLLVMLGRAFSSMPGLTTGIARDVRDGTIKKFLTQPVDLVEFLFWHRAAHKLVYYAVAAGPFALVFWLCRAYFPGWPDAATWATLVASLVLAFLLGFLMETLLGLCSFWFLEVSSLVFVYMLLNYILSGHMIPLDWLPGTFGQIVQWLPFKYLAYFPAAVALQRYSHEEMALELLAACGWCLFLWALVRLAFYFGARRYSAYGA</sequence>
<organism evidence="2 3">
    <name type="scientific">Planctopirus hydrillae</name>
    <dbReference type="NCBI Taxonomy" id="1841610"/>
    <lineage>
        <taxon>Bacteria</taxon>
        <taxon>Pseudomonadati</taxon>
        <taxon>Planctomycetota</taxon>
        <taxon>Planctomycetia</taxon>
        <taxon>Planctomycetales</taxon>
        <taxon>Planctomycetaceae</taxon>
        <taxon>Planctopirus</taxon>
    </lineage>
</organism>
<dbReference type="STRING" id="1841610.A6X21_11140"/>
<dbReference type="RefSeq" id="WP_068851079.1">
    <property type="nucleotide sequence ID" value="NZ_LYDR01000151.1"/>
</dbReference>
<gene>
    <name evidence="2" type="ORF">A6X21_11140</name>
</gene>
<dbReference type="InterPro" id="IPR010390">
    <property type="entry name" value="ABC-2_transporter-like"/>
</dbReference>
<dbReference type="Proteomes" id="UP000094828">
    <property type="component" value="Unassembled WGS sequence"/>
</dbReference>
<dbReference type="OrthoDB" id="8582979at2"/>
<feature type="transmembrane region" description="Helical" evidence="1">
    <location>
        <begin position="205"/>
        <end position="227"/>
    </location>
</feature>
<comment type="caution">
    <text evidence="2">The sequence shown here is derived from an EMBL/GenBank/DDBJ whole genome shotgun (WGS) entry which is preliminary data.</text>
</comment>
<reference evidence="2 3" key="1">
    <citation type="submission" date="2016-05" db="EMBL/GenBank/DDBJ databases">
        <title>Genomic and physiological characterization of Planctopirus sp. isolated from fresh water lake.</title>
        <authorList>
            <person name="Subhash Y."/>
            <person name="Ramana C."/>
        </authorList>
    </citation>
    <scope>NUCLEOTIDE SEQUENCE [LARGE SCALE GENOMIC DNA]</scope>
    <source>
        <strain evidence="2 3">JC280</strain>
    </source>
</reference>
<keyword evidence="1" id="KW-1133">Transmembrane helix</keyword>
<feature type="transmembrane region" description="Helical" evidence="1">
    <location>
        <begin position="269"/>
        <end position="291"/>
    </location>
</feature>
<feature type="transmembrane region" description="Helical" evidence="1">
    <location>
        <begin position="174"/>
        <end position="193"/>
    </location>
</feature>
<dbReference type="PANTHER" id="PTHR36832:SF1">
    <property type="entry name" value="SLR1174 PROTEIN"/>
    <property type="match status" value="1"/>
</dbReference>
<evidence type="ECO:0000313" key="3">
    <source>
        <dbReference type="Proteomes" id="UP000094828"/>
    </source>
</evidence>
<evidence type="ECO:0000313" key="2">
    <source>
        <dbReference type="EMBL" id="ODA28795.1"/>
    </source>
</evidence>
<feature type="transmembrane region" description="Helical" evidence="1">
    <location>
        <begin position="147"/>
        <end position="168"/>
    </location>
</feature>
<keyword evidence="1" id="KW-0812">Transmembrane</keyword>
<accession>A0A1C3E6C4</accession>
<dbReference type="EMBL" id="LYDR01000151">
    <property type="protein sequence ID" value="ODA28795.1"/>
    <property type="molecule type" value="Genomic_DNA"/>
</dbReference>
<evidence type="ECO:0000256" key="1">
    <source>
        <dbReference type="SAM" id="Phobius"/>
    </source>
</evidence>
<dbReference type="AlphaFoldDB" id="A0A1C3E6C4"/>
<dbReference type="Pfam" id="PF06182">
    <property type="entry name" value="ABC2_membrane_6"/>
    <property type="match status" value="1"/>
</dbReference>
<feature type="transmembrane region" description="Helical" evidence="1">
    <location>
        <begin position="51"/>
        <end position="72"/>
    </location>
</feature>
<keyword evidence="3" id="KW-1185">Reference proteome</keyword>
<proteinExistence type="predicted"/>
<keyword evidence="1" id="KW-0472">Membrane</keyword>